<feature type="binding site" evidence="8">
    <location>
        <position position="176"/>
    </location>
    <ligand>
        <name>NAD(+)</name>
        <dbReference type="ChEBI" id="CHEBI:57540"/>
    </ligand>
</feature>
<dbReference type="InterPro" id="IPR000595">
    <property type="entry name" value="cNMP-bd_dom"/>
</dbReference>
<dbReference type="HAMAP" id="MF_00361">
    <property type="entry name" value="NAD_kinase"/>
    <property type="match status" value="1"/>
</dbReference>
<dbReference type="GO" id="GO:0005524">
    <property type="term" value="F:ATP binding"/>
    <property type="evidence" value="ECO:0007669"/>
    <property type="project" value="UniProtKB-KW"/>
</dbReference>
<feature type="binding site" evidence="8">
    <location>
        <position position="159"/>
    </location>
    <ligand>
        <name>NAD(+)</name>
        <dbReference type="ChEBI" id="CHEBI:57540"/>
    </ligand>
</feature>
<evidence type="ECO:0000256" key="4">
    <source>
        <dbReference type="ARBA" id="ARBA00022840"/>
    </source>
</evidence>
<dbReference type="GO" id="GO:0003951">
    <property type="term" value="F:NAD+ kinase activity"/>
    <property type="evidence" value="ECO:0007669"/>
    <property type="project" value="UniProtKB-UniRule"/>
</dbReference>
<feature type="binding site" evidence="8">
    <location>
        <position position="248"/>
    </location>
    <ligand>
        <name>NAD(+)</name>
        <dbReference type="ChEBI" id="CHEBI:57540"/>
    </ligand>
</feature>
<dbReference type="KEGG" id="bhb:M9394_01110"/>
<dbReference type="GO" id="GO:0006741">
    <property type="term" value="P:NADP+ biosynthetic process"/>
    <property type="evidence" value="ECO:0007669"/>
    <property type="project" value="UniProtKB-UniRule"/>
</dbReference>
<dbReference type="GO" id="GO:0046872">
    <property type="term" value="F:metal ion binding"/>
    <property type="evidence" value="ECO:0007669"/>
    <property type="project" value="UniProtKB-UniRule"/>
</dbReference>
<sequence length="297" mass="33184">MTSSIFRTIGIIGYSRYPQAVHTYDILYHWLYNKGITVIIEHHAASLLNVQKAVVGDLNDIGNYADLAIVIGGDGNMLRAANILAQHDIKVIGINRGTLGFLTDLDPNSALVELSDVLSGHFINEKRFLLDVTVQRYNNLIRLGSAINEVILHTNTIRHMIEFELYIDDDFIFSQRSDGLIISTPTGSTAYALSAGGPILSPTVDAILLVPICPHTLSSRPVVINSKSMICLKFSKVTSELKIGYDNQTPVLVCKEEEIFIQRSDHYLDLIHPNNYNYFKRLNIKLGWSQNIAETKK</sequence>
<dbReference type="NCBIfam" id="NF002306">
    <property type="entry name" value="PRK01231.1"/>
    <property type="match status" value="1"/>
</dbReference>
<dbReference type="EMBL" id="CP097751">
    <property type="protein sequence ID" value="URJ27731.1"/>
    <property type="molecule type" value="Genomic_DNA"/>
</dbReference>
<dbReference type="PANTHER" id="PTHR20275:SF0">
    <property type="entry name" value="NAD KINASE"/>
    <property type="match status" value="1"/>
</dbReference>
<evidence type="ECO:0000256" key="2">
    <source>
        <dbReference type="ARBA" id="ARBA00022741"/>
    </source>
</evidence>
<dbReference type="NCBIfam" id="NF002893">
    <property type="entry name" value="PRK03378.1"/>
    <property type="match status" value="1"/>
</dbReference>
<dbReference type="FunFam" id="2.60.200.30:FF:000009">
    <property type="entry name" value="Poly(P)/ATP NAD kinase"/>
    <property type="match status" value="1"/>
</dbReference>
<keyword evidence="3 8" id="KW-0418">Kinase</keyword>
<dbReference type="InterPro" id="IPR017438">
    <property type="entry name" value="ATP-NAD_kinase_N"/>
</dbReference>
<evidence type="ECO:0000256" key="3">
    <source>
        <dbReference type="ARBA" id="ARBA00022777"/>
    </source>
</evidence>
<dbReference type="InterPro" id="IPR002504">
    <property type="entry name" value="NADK"/>
</dbReference>
<comment type="catalytic activity">
    <reaction evidence="7 8">
        <text>NAD(+) + ATP = ADP + NADP(+) + H(+)</text>
        <dbReference type="Rhea" id="RHEA:18629"/>
        <dbReference type="ChEBI" id="CHEBI:15378"/>
        <dbReference type="ChEBI" id="CHEBI:30616"/>
        <dbReference type="ChEBI" id="CHEBI:57540"/>
        <dbReference type="ChEBI" id="CHEBI:58349"/>
        <dbReference type="ChEBI" id="CHEBI:456216"/>
        <dbReference type="EC" id="2.7.1.23"/>
    </reaction>
</comment>
<evidence type="ECO:0000259" key="9">
    <source>
        <dbReference type="PROSITE" id="PS50042"/>
    </source>
</evidence>
<comment type="function">
    <text evidence="8">Involved in the regulation of the intracellular balance of NAD and NADP, and is a key enzyme in the biosynthesis of NADP. Catalyzes specifically the phosphorylation on 2'-hydroxyl of the adenosine moiety of NAD to yield NADP.</text>
</comment>
<evidence type="ECO:0000256" key="7">
    <source>
        <dbReference type="ARBA" id="ARBA00047925"/>
    </source>
</evidence>
<comment type="cofactor">
    <cofactor evidence="8">
        <name>a divalent metal cation</name>
        <dbReference type="ChEBI" id="CHEBI:60240"/>
    </cofactor>
</comment>
<dbReference type="GO" id="GO:0051287">
    <property type="term" value="F:NAD binding"/>
    <property type="evidence" value="ECO:0007669"/>
    <property type="project" value="UniProtKB-ARBA"/>
</dbReference>
<name>A0AAE9L6W6_9ENTR</name>
<proteinExistence type="inferred from homology"/>
<dbReference type="PROSITE" id="PS50042">
    <property type="entry name" value="CNMP_BINDING_3"/>
    <property type="match status" value="1"/>
</dbReference>
<dbReference type="SUPFAM" id="SSF111331">
    <property type="entry name" value="NAD kinase/diacylglycerol kinase-like"/>
    <property type="match status" value="1"/>
</dbReference>
<keyword evidence="5 8" id="KW-0521">NADP</keyword>
<feature type="binding site" evidence="8">
    <location>
        <position position="79"/>
    </location>
    <ligand>
        <name>NAD(+)</name>
        <dbReference type="ChEBI" id="CHEBI:57540"/>
    </ligand>
</feature>
<evidence type="ECO:0000256" key="1">
    <source>
        <dbReference type="ARBA" id="ARBA00022679"/>
    </source>
</evidence>
<dbReference type="Gene3D" id="3.40.50.10330">
    <property type="entry name" value="Probable inorganic polyphosphate/atp-NAD kinase, domain 1"/>
    <property type="match status" value="1"/>
</dbReference>
<feature type="binding site" evidence="8">
    <location>
        <position position="178"/>
    </location>
    <ligand>
        <name>NAD(+)</name>
        <dbReference type="ChEBI" id="CHEBI:57540"/>
    </ligand>
</feature>
<feature type="active site" description="Proton acceptor" evidence="8">
    <location>
        <position position="74"/>
    </location>
</feature>
<dbReference type="PANTHER" id="PTHR20275">
    <property type="entry name" value="NAD KINASE"/>
    <property type="match status" value="1"/>
</dbReference>
<evidence type="ECO:0000256" key="6">
    <source>
        <dbReference type="ARBA" id="ARBA00023027"/>
    </source>
</evidence>
<dbReference type="AlphaFoldDB" id="A0AAE9L6W6"/>
<dbReference type="Gene3D" id="2.60.200.30">
    <property type="entry name" value="Probable inorganic polyphosphate/atp-NAD kinase, domain 2"/>
    <property type="match status" value="1"/>
</dbReference>
<dbReference type="InterPro" id="IPR016064">
    <property type="entry name" value="NAD/diacylglycerol_kinase_sf"/>
</dbReference>
<keyword evidence="1 8" id="KW-0808">Transferase</keyword>
<keyword evidence="2 8" id="KW-0547">Nucleotide-binding</keyword>
<gene>
    <name evidence="8 10" type="primary">nadK</name>
    <name evidence="10" type="ORF">M9394_01110</name>
</gene>
<dbReference type="Pfam" id="PF20143">
    <property type="entry name" value="NAD_kinase_C"/>
    <property type="match status" value="1"/>
</dbReference>
<evidence type="ECO:0000256" key="5">
    <source>
        <dbReference type="ARBA" id="ARBA00022857"/>
    </source>
</evidence>
<evidence type="ECO:0000313" key="11">
    <source>
        <dbReference type="Proteomes" id="UP001056323"/>
    </source>
</evidence>
<dbReference type="GO" id="GO:0005737">
    <property type="term" value="C:cytoplasm"/>
    <property type="evidence" value="ECO:0007669"/>
    <property type="project" value="UniProtKB-SubCell"/>
</dbReference>
<dbReference type="GO" id="GO:0019674">
    <property type="term" value="P:NAD+ metabolic process"/>
    <property type="evidence" value="ECO:0007669"/>
    <property type="project" value="InterPro"/>
</dbReference>
<dbReference type="Pfam" id="PF01513">
    <property type="entry name" value="NAD_kinase"/>
    <property type="match status" value="1"/>
</dbReference>
<reference evidence="10" key="1">
    <citation type="submission" date="2022-05" db="EMBL/GenBank/DDBJ databases">
        <title>Impact of host demography and evolutionary history on endosymbiont molecular evolution: a test in carpenter ants (Genus Camponotus) and their Blochmannia endosymbionts.</title>
        <authorList>
            <person name="Manthey J.D."/>
            <person name="Giron J.C."/>
            <person name="Hruska J.P."/>
        </authorList>
    </citation>
    <scope>NUCLEOTIDE SEQUENCE</scope>
    <source>
        <strain evidence="10">C-049</strain>
    </source>
</reference>
<evidence type="ECO:0000256" key="8">
    <source>
        <dbReference type="HAMAP-Rule" id="MF_00361"/>
    </source>
</evidence>
<accession>A0AAE9L6W6</accession>
<protein>
    <recommendedName>
        <fullName evidence="8">NAD kinase</fullName>
        <ecNumber evidence="8">2.7.1.23</ecNumber>
    </recommendedName>
    <alternativeName>
        <fullName evidence="8">ATP-dependent NAD kinase</fullName>
    </alternativeName>
</protein>
<feature type="binding site" evidence="8">
    <location>
        <begin position="74"/>
        <end position="75"/>
    </location>
    <ligand>
        <name>NAD(+)</name>
        <dbReference type="ChEBI" id="CHEBI:57540"/>
    </ligand>
</feature>
<feature type="binding site" evidence="8">
    <location>
        <begin position="148"/>
        <end position="149"/>
    </location>
    <ligand>
        <name>NAD(+)</name>
        <dbReference type="ChEBI" id="CHEBI:57540"/>
    </ligand>
</feature>
<keyword evidence="4 8" id="KW-0067">ATP-binding</keyword>
<keyword evidence="6 8" id="KW-0520">NAD</keyword>
<evidence type="ECO:0000313" key="10">
    <source>
        <dbReference type="EMBL" id="URJ27731.1"/>
    </source>
</evidence>
<feature type="binding site" evidence="8">
    <location>
        <begin position="189"/>
        <end position="194"/>
    </location>
    <ligand>
        <name>NAD(+)</name>
        <dbReference type="ChEBI" id="CHEBI:57540"/>
    </ligand>
</feature>
<feature type="domain" description="Cyclic nucleotide-binding" evidence="9">
    <location>
        <begin position="30"/>
        <end position="99"/>
    </location>
</feature>
<dbReference type="Proteomes" id="UP001056323">
    <property type="component" value="Chromosome"/>
</dbReference>
<comment type="similarity">
    <text evidence="8">Belongs to the NAD kinase family.</text>
</comment>
<dbReference type="InterPro" id="IPR017437">
    <property type="entry name" value="ATP-NAD_kinase_PpnK-typ_C"/>
</dbReference>
<comment type="subcellular location">
    <subcellularLocation>
        <location evidence="8">Cytoplasm</location>
    </subcellularLocation>
</comment>
<comment type="caution">
    <text evidence="8">Lacks conserved residue(s) required for the propagation of feature annotation.</text>
</comment>
<dbReference type="EC" id="2.7.1.23" evidence="8"/>
<organism evidence="10 11">
    <name type="scientific">Candidatus Blochmanniella camponoti</name>
    <dbReference type="NCBI Taxonomy" id="108080"/>
    <lineage>
        <taxon>Bacteria</taxon>
        <taxon>Pseudomonadati</taxon>
        <taxon>Pseudomonadota</taxon>
        <taxon>Gammaproteobacteria</taxon>
        <taxon>Enterobacterales</taxon>
        <taxon>Enterobacteriaceae</taxon>
        <taxon>ant endosymbionts</taxon>
        <taxon>Candidatus Blochmanniella</taxon>
    </lineage>
</organism>
<keyword evidence="8" id="KW-0963">Cytoplasm</keyword>
<dbReference type="RefSeq" id="WP_250250168.1">
    <property type="nucleotide sequence ID" value="NZ_CP097751.1"/>
</dbReference>